<organism evidence="5 6">
    <name type="scientific">Lymnaea stagnalis</name>
    <name type="common">Great pond snail</name>
    <name type="synonym">Helix stagnalis</name>
    <dbReference type="NCBI Taxonomy" id="6523"/>
    <lineage>
        <taxon>Eukaryota</taxon>
        <taxon>Metazoa</taxon>
        <taxon>Spiralia</taxon>
        <taxon>Lophotrochozoa</taxon>
        <taxon>Mollusca</taxon>
        <taxon>Gastropoda</taxon>
        <taxon>Heterobranchia</taxon>
        <taxon>Euthyneura</taxon>
        <taxon>Panpulmonata</taxon>
        <taxon>Hygrophila</taxon>
        <taxon>Lymnaeoidea</taxon>
        <taxon>Lymnaeidae</taxon>
        <taxon>Lymnaea</taxon>
    </lineage>
</organism>
<evidence type="ECO:0000256" key="2">
    <source>
        <dbReference type="ARBA" id="ARBA00022840"/>
    </source>
</evidence>
<feature type="compositionally biased region" description="Acidic residues" evidence="3">
    <location>
        <begin position="1916"/>
        <end position="1927"/>
    </location>
</feature>
<dbReference type="SMART" id="SM00327">
    <property type="entry name" value="VWA"/>
    <property type="match status" value="1"/>
</dbReference>
<name>A0AAV2HKS7_LYMST</name>
<dbReference type="InterPro" id="IPR036465">
    <property type="entry name" value="vWFA_dom_sf"/>
</dbReference>
<evidence type="ECO:0000259" key="4">
    <source>
        <dbReference type="PROSITE" id="PS50234"/>
    </source>
</evidence>
<accession>A0AAV2HKS7</accession>
<feature type="compositionally biased region" description="Basic and acidic residues" evidence="3">
    <location>
        <begin position="2047"/>
        <end position="2073"/>
    </location>
</feature>
<feature type="compositionally biased region" description="Basic and acidic residues" evidence="3">
    <location>
        <begin position="1947"/>
        <end position="1969"/>
    </location>
</feature>
<dbReference type="FunFam" id="3.40.50.410:FF:000028">
    <property type="entry name" value="Midasin"/>
    <property type="match status" value="1"/>
</dbReference>
<dbReference type="InterPro" id="IPR002035">
    <property type="entry name" value="VWF_A"/>
</dbReference>
<feature type="region of interest" description="Disordered" evidence="3">
    <location>
        <begin position="1889"/>
        <end position="1935"/>
    </location>
</feature>
<keyword evidence="6" id="KW-1185">Reference proteome</keyword>
<evidence type="ECO:0000256" key="1">
    <source>
        <dbReference type="ARBA" id="ARBA00022741"/>
    </source>
</evidence>
<feature type="compositionally biased region" description="Acidic residues" evidence="3">
    <location>
        <begin position="2123"/>
        <end position="2132"/>
    </location>
</feature>
<reference evidence="5 6" key="1">
    <citation type="submission" date="2024-04" db="EMBL/GenBank/DDBJ databases">
        <authorList>
            <consortium name="Genoscope - CEA"/>
            <person name="William W."/>
        </authorList>
    </citation>
    <scope>NUCLEOTIDE SEQUENCE [LARGE SCALE GENOMIC DNA]</scope>
</reference>
<dbReference type="Proteomes" id="UP001497497">
    <property type="component" value="Unassembled WGS sequence"/>
</dbReference>
<feature type="compositionally biased region" description="Acidic residues" evidence="3">
    <location>
        <begin position="1838"/>
        <end position="1847"/>
    </location>
</feature>
<feature type="compositionally biased region" description="Acidic residues" evidence="3">
    <location>
        <begin position="1759"/>
        <end position="1771"/>
    </location>
</feature>
<feature type="domain" description="VWFA" evidence="4">
    <location>
        <begin position="2331"/>
        <end position="2532"/>
    </location>
</feature>
<feature type="region of interest" description="Disordered" evidence="3">
    <location>
        <begin position="1639"/>
        <end position="1864"/>
    </location>
</feature>
<feature type="compositionally biased region" description="Basic and acidic residues" evidence="3">
    <location>
        <begin position="1679"/>
        <end position="1696"/>
    </location>
</feature>
<dbReference type="SUPFAM" id="SSF53300">
    <property type="entry name" value="vWA-like"/>
    <property type="match status" value="1"/>
</dbReference>
<protein>
    <recommendedName>
        <fullName evidence="4">VWFA domain-containing protein</fullName>
    </recommendedName>
</protein>
<keyword evidence="2" id="KW-0067">ATP-binding</keyword>
<evidence type="ECO:0000313" key="5">
    <source>
        <dbReference type="EMBL" id="CAL1534634.1"/>
    </source>
</evidence>
<feature type="compositionally biased region" description="Acidic residues" evidence="3">
    <location>
        <begin position="1719"/>
        <end position="1737"/>
    </location>
</feature>
<dbReference type="EMBL" id="CAXITT010000177">
    <property type="protein sequence ID" value="CAL1534634.1"/>
    <property type="molecule type" value="Genomic_DNA"/>
</dbReference>
<feature type="compositionally biased region" description="Acidic residues" evidence="3">
    <location>
        <begin position="1819"/>
        <end position="1828"/>
    </location>
</feature>
<feature type="region of interest" description="Disordered" evidence="3">
    <location>
        <begin position="1947"/>
        <end position="2132"/>
    </location>
</feature>
<dbReference type="GO" id="GO:0030687">
    <property type="term" value="C:preribosome, large subunit precursor"/>
    <property type="evidence" value="ECO:0007669"/>
    <property type="project" value="TreeGrafter"/>
</dbReference>
<dbReference type="GO" id="GO:0000055">
    <property type="term" value="P:ribosomal large subunit export from nucleus"/>
    <property type="evidence" value="ECO:0007669"/>
    <property type="project" value="TreeGrafter"/>
</dbReference>
<feature type="compositionally biased region" description="Basic and acidic residues" evidence="3">
    <location>
        <begin position="1849"/>
        <end position="1862"/>
    </location>
</feature>
<dbReference type="PANTHER" id="PTHR48103">
    <property type="entry name" value="MIDASIN-RELATED"/>
    <property type="match status" value="1"/>
</dbReference>
<sequence>MPTLRQDIVEHMSTELEVCKDFVLSHSPDLFDVSSASKYQNHLLNQLWDSRTCRNYQFWLDWPLPGEDGSSREDNLGPAMFHRAPVSRFAMHLLTSNSTSASISLVPLHISLGRLEEQTQQVNLMSRHLWCHSATLSSPRFDIRYLEKLFLIQAFKKLMEALHPLLLSEEETSWNAALANLQSSCGDNIAALKELQNVFETRSFVLTRQIAEEVSSCFKLLKEALDANDSDLMVPAVGHGLVSVGLVLAHLLSPKGPVDPVEKAGLKQRHFVKEAAEVDTELDTWSMYLDMTTGRKLSETPAEHLHPRVTALLQRRQVLKDMISNLEKCSAYRPDQVQYNQLSQAISNFMDNTCSTSRVLDLVTKLKLTSNPRTLQGEATLVTSLQEERVWQDTTSRFLKQVQQTFECYRDIVLPFVASVHKIKFGMRLMAQHVDLVLKANKFGSTQKMTSLVQRLCSFPTIASPAPDLLSLANQLSTDIISTIDSCKEDKESNDHTVKSRLLLCALILLKAHSLTSGQMDQDMIGVLSRVLDQFTTAWLEQEERKRLKEAEEATYYKYKDQVHGDERSEKEREEADFKASYPSFETDFIDVTGADKLEDIGLEAGGPKTEEPSRVTLEGISNVEMVQVCAIHNDILTSLSQADWLDKPVPDPAAVTDILTSSLMSYQIGADVVKTTFGVLCPEVDQSITGSHLVIGGSVLQYLDAPNSTAIEQVSYESKKCTKSYNIYYDANVPEVIKCKPVLDSLKKRVEELQQEWPDHPTLKLLNQIMDRILTFSVTNPVIKFLTGLELLLQKAQDWESNAACYVSLSTQLTEITSVIVDWRKLELSCWSSSLDREEEKCKEKASQWWFHLYQLTSDFLTGNELVAYNKDQKTKVDTLESLKKFMEGATVGEYQVRLQMLLAFHCQVLHMEKCPAQKKLLYMLWNVYQFYKQYLPTIQGEIKKMRTPIDKQLKGFVKIARWSDMNYWALKTSTEKTHRTVHKYIKEYQTVLNQPVKTVLGDKGDDLVSQAVKQTEGFSIEEKIAVFTKAVLENLNKIISGDLKSFSAPSNLIGLLSLLPRVPTLYKKMKSHLQTCIAESKYAKEMLIFDGFTGELIQEMHELQALHVDAAAEKEKQKTEARSVNLRKRKGLSELFKYLSLIGLSYRKGVTGKNTMVLTEALELPPLNLNSHATLPVCSLWTGSESYFYRCISRHAQFASAIISPSKELSMGDTERCRGFIEHFSQLYVDQRIRLADLTFGYLSLRKVLQSLKTLEELSSYNLPPQAQSHSWLARIKQLTTRLLQGLAQFALVLEFCPSSQLESSLTSVHPSPLPTVELSQSALWFKGDAAWTHCYELVQTLQKEVKEEQIKVDRILEKSVLGRSDMSTVSKTLQVYESLTGHFADISSQFTDPSGSSSCLVSSLTFLSSEVLSLKQQFFHWWDSLHVEQDLPEPEDQPIQTVPGLSLRSGKVLPQSPLVRARLTDNVSCGELSKDFLQRVESCVQSVLLSVQNVIKVQQKNTRLGQEEDSNGVGLEDELKDAHLTKHLLDMEKNTVTNLNCSKVTTMLEGLMSSLCTISDTTDKTTTNSSEAKESVPLCVQSLLQAQPLVAAFSSLVEHQLGHSLALHRSMGKLLSVLLAVFTELAQKGFCIPPELSEEADGEGATEFKDIEGGGLGEGEGAKDVSDQIESEDQLDEAKRPGQEEKEKPKEEPEIPSEDNAIEMSDDFDGKLHDNDDTEKGEDDEDDAKEEDEMDKQMGEADGEDNDRLDDRMWGSDEEEEEDEQEESKDDKNGGGMDRQKEEMVAKEENKGETEGQESDDQQDKDEKTSDQPQDLMEEDEDYDDNQVNPHNPEEEKEAEDLNLPEDLKLDEGDRKDKGWSASDTQMCLSLFDNNFFVKCFCLQDQPGADENGEESIDNKEEEDAGNKKAEKEEEEEGEGEEEGTNGPSFDFCSFGCFHNLKEEEKPTAELRRDKEDNPTQDKVETVDSGQTSQTPDAADSKQGDADQEEAADKHEDDQEEKEGVGAASSEDQDGHIGQKSSQTTDGSAPQAQKKIQRNPGQSDNDRSLGSHEKEHRRLKTKDKSETLDKETEENEAKEEAVSKEYEHVKDAKSHADGQTVDVANKEQMQEKQAVPTQMEGDELLEEEEDMKMEDEDTEDLVSGSCGWNEFLINTSKVNEKRPVESKEKVDTDKESGENASMERENVTVEGERVLTMTAERPPESTIHTQIENLHLDFLNQDVDIDDLRRELEENVQLWSHPEEMEADVVHAASEAWQKYLAITGPLSQELCEQLRLILEPSQATKLKGDYRTGKRLNMRKVIPYIASQFRKDKIWLRRSKPSKRQYQIMIAVDDSASMADNHSKQLAFESLALVSNALTLLESGELAVCSFGEEVRLLHPFSEPFTNQSGARILQQLSCEQKQTKYGMLLDKAMALMLDARSRQPFTVSNADTAQLLLVLSDGHGVFREGMDFVRRAVRRARASRIFLVFVIMDNPEKKGSILDARVPLMDSTGKIQEIKSYMEMFPFPFYIILRDIGSMPQILSDALRQWFELVTASDR</sequence>
<comment type="caution">
    <text evidence="5">The sequence shown here is derived from an EMBL/GenBank/DDBJ whole genome shotgun (WGS) entry which is preliminary data.</text>
</comment>
<feature type="compositionally biased region" description="Basic and acidic residues" evidence="3">
    <location>
        <begin position="1982"/>
        <end position="2000"/>
    </location>
</feature>
<feature type="compositionally biased region" description="Polar residues" evidence="3">
    <location>
        <begin position="2022"/>
        <end position="2034"/>
    </location>
</feature>
<dbReference type="Gene3D" id="3.40.50.410">
    <property type="entry name" value="von Willebrand factor, type A domain"/>
    <property type="match status" value="1"/>
</dbReference>
<evidence type="ECO:0000313" key="6">
    <source>
        <dbReference type="Proteomes" id="UP001497497"/>
    </source>
</evidence>
<dbReference type="GO" id="GO:0000027">
    <property type="term" value="P:ribosomal large subunit assembly"/>
    <property type="evidence" value="ECO:0007669"/>
    <property type="project" value="TreeGrafter"/>
</dbReference>
<feature type="region of interest" description="Disordered" evidence="3">
    <location>
        <begin position="2162"/>
        <end position="2192"/>
    </location>
</feature>
<feature type="compositionally biased region" description="Basic and acidic residues" evidence="3">
    <location>
        <begin position="1772"/>
        <end position="1797"/>
    </location>
</feature>
<evidence type="ECO:0000256" key="3">
    <source>
        <dbReference type="SAM" id="MobiDB-lite"/>
    </source>
</evidence>
<dbReference type="GO" id="GO:0005634">
    <property type="term" value="C:nucleus"/>
    <property type="evidence" value="ECO:0007669"/>
    <property type="project" value="TreeGrafter"/>
</dbReference>
<dbReference type="PANTHER" id="PTHR48103:SF2">
    <property type="entry name" value="MIDASIN"/>
    <property type="match status" value="1"/>
</dbReference>
<dbReference type="Pfam" id="PF13519">
    <property type="entry name" value="VWA_2"/>
    <property type="match status" value="1"/>
</dbReference>
<feature type="compositionally biased region" description="Acidic residues" evidence="3">
    <location>
        <begin position="1697"/>
        <end position="1710"/>
    </location>
</feature>
<feature type="compositionally biased region" description="Acidic residues" evidence="3">
    <location>
        <begin position="1798"/>
        <end position="1807"/>
    </location>
</feature>
<gene>
    <name evidence="5" type="ORF">GSLYS_00008594001</name>
</gene>
<proteinExistence type="predicted"/>
<feature type="compositionally biased region" description="Acidic residues" evidence="3">
    <location>
        <begin position="1894"/>
        <end position="1907"/>
    </location>
</feature>
<dbReference type="CDD" id="cd01460">
    <property type="entry name" value="vWA_midasin"/>
    <property type="match status" value="1"/>
</dbReference>
<keyword evidence="1" id="KW-0547">Nucleotide-binding</keyword>
<dbReference type="GO" id="GO:0005524">
    <property type="term" value="F:ATP binding"/>
    <property type="evidence" value="ECO:0007669"/>
    <property type="project" value="UniProtKB-KW"/>
</dbReference>
<feature type="compositionally biased region" description="Basic and acidic residues" evidence="3">
    <location>
        <begin position="2081"/>
        <end position="2099"/>
    </location>
</feature>
<dbReference type="PROSITE" id="PS50234">
    <property type="entry name" value="VWFA"/>
    <property type="match status" value="1"/>
</dbReference>